<keyword evidence="3" id="KW-1185">Reference proteome</keyword>
<keyword evidence="1" id="KW-0472">Membrane</keyword>
<feature type="transmembrane region" description="Helical" evidence="1">
    <location>
        <begin position="148"/>
        <end position="172"/>
    </location>
</feature>
<evidence type="ECO:0000256" key="1">
    <source>
        <dbReference type="SAM" id="Phobius"/>
    </source>
</evidence>
<proteinExistence type="predicted"/>
<evidence type="ECO:0000313" key="3">
    <source>
        <dbReference type="Proteomes" id="UP000029224"/>
    </source>
</evidence>
<gene>
    <name evidence="2" type="ORF">JCM19240_5323</name>
</gene>
<accession>A0A090TKK9</accession>
<dbReference type="EMBL" id="BBMT01000001">
    <property type="protein sequence ID" value="GAL31892.1"/>
    <property type="molecule type" value="Genomic_DNA"/>
</dbReference>
<dbReference type="AlphaFoldDB" id="A0A090TKK9"/>
<feature type="transmembrane region" description="Helical" evidence="1">
    <location>
        <begin position="61"/>
        <end position="80"/>
    </location>
</feature>
<keyword evidence="1" id="KW-1133">Transmembrane helix</keyword>
<dbReference type="Proteomes" id="UP000029224">
    <property type="component" value="Unassembled WGS sequence"/>
</dbReference>
<keyword evidence="1" id="KW-0812">Transmembrane</keyword>
<feature type="transmembrane region" description="Helical" evidence="1">
    <location>
        <begin position="109"/>
        <end position="136"/>
    </location>
</feature>
<reference evidence="2 3" key="1">
    <citation type="submission" date="2014-09" db="EMBL/GenBank/DDBJ databases">
        <title>Vibrio maritimus JCM 19240. (C210) whole genome shotgun sequence.</title>
        <authorList>
            <person name="Sawabe T."/>
            <person name="Meirelles P."/>
            <person name="Nakanishi M."/>
            <person name="Sayaka M."/>
            <person name="Hattori M."/>
            <person name="Ohkuma M."/>
        </authorList>
    </citation>
    <scope>NUCLEOTIDE SEQUENCE [LARGE SCALE GENOMIC DNA]</scope>
    <source>
        <strain evidence="2 3">JCM 19240</strain>
    </source>
</reference>
<protein>
    <recommendedName>
        <fullName evidence="4">Tripartite tricarboxylate transporter TctB family protein</fullName>
    </recommendedName>
</protein>
<feature type="transmembrane region" description="Helical" evidence="1">
    <location>
        <begin position="25"/>
        <end position="41"/>
    </location>
</feature>
<comment type="caution">
    <text evidence="2">The sequence shown here is derived from an EMBL/GenBank/DDBJ whole genome shotgun (WGS) entry which is preliminary data.</text>
</comment>
<evidence type="ECO:0008006" key="4">
    <source>
        <dbReference type="Google" id="ProtNLM"/>
    </source>
</evidence>
<dbReference type="OrthoDB" id="6103842at2"/>
<reference evidence="2 3" key="2">
    <citation type="submission" date="2014-09" db="EMBL/GenBank/DDBJ databases">
        <authorList>
            <consortium name="NBRP consortium"/>
            <person name="Sawabe T."/>
            <person name="Meirelles P."/>
            <person name="Nakanishi M."/>
            <person name="Sayaka M."/>
            <person name="Hattori M."/>
            <person name="Ohkuma M."/>
        </authorList>
    </citation>
    <scope>NUCLEOTIDE SEQUENCE [LARGE SCALE GENOMIC DNA]</scope>
    <source>
        <strain evidence="2 3">JCM 19240</strain>
    </source>
</reference>
<evidence type="ECO:0000313" key="2">
    <source>
        <dbReference type="EMBL" id="GAL31892.1"/>
    </source>
</evidence>
<sequence>MEIEERQIELARSSTSTDSQLPSHYYFYLLSFLGSTVLLLLQPWQAKEVVRAHGWYTQPYIAPYVGLIVISVFSGLYLLLNTAKHIRYLKSINPFELVFEAISRYRSAIIISLFFMLFIASLSIIGFAPSSLLLILSMLWISNLFNKVWVFMAVLSVSVIVLVFRVLVSFWLPDVWLYSLFPAQIADFANMYL</sequence>
<organism evidence="2 3">
    <name type="scientific">Vibrio maritimus</name>
    <dbReference type="NCBI Taxonomy" id="990268"/>
    <lineage>
        <taxon>Bacteria</taxon>
        <taxon>Pseudomonadati</taxon>
        <taxon>Pseudomonadota</taxon>
        <taxon>Gammaproteobacteria</taxon>
        <taxon>Vibrionales</taxon>
        <taxon>Vibrionaceae</taxon>
        <taxon>Vibrio</taxon>
    </lineage>
</organism>
<name>A0A090TKK9_9VIBR</name>